<sequence>MSDKKSVIAKGDFTPVEYDPQYILQVNHLKKYFPIKGGMVSKTVGHVKAVDGVTFNLKRGTTMGLVGESGCGKTTTGRTILRLAGEKTDGQVLFNGKEIYDMSPKELRALRTKMQIIFQDPFSSLSPRLPVGEIIGEAVREHKLVSKAEYNDYIDKVMDNCGLQPFHKARYPHEFSGGQRQRICIARALALNPEFVVCDEPVSALDVSIQAQIINLLKDLQDQYNLTYLFISHDLSVVEHISDSVGVMYLGNLVEYGDTEDIFRNPLHPYTKALFSAIPVPDPNAKMNRIVLEGSIPSPANPPSGCKFHTRCPYATERCKVEAPCQREVEPGHYVVCHLFDK</sequence>
<dbReference type="EMBL" id="DVFO01000046">
    <property type="protein sequence ID" value="HIQ60899.1"/>
    <property type="molecule type" value="Genomic_DNA"/>
</dbReference>
<evidence type="ECO:0000259" key="5">
    <source>
        <dbReference type="PROSITE" id="PS50893"/>
    </source>
</evidence>
<dbReference type="PROSITE" id="PS50893">
    <property type="entry name" value="ABC_TRANSPORTER_2"/>
    <property type="match status" value="1"/>
</dbReference>
<evidence type="ECO:0000313" key="7">
    <source>
        <dbReference type="Proteomes" id="UP000886879"/>
    </source>
</evidence>
<proteinExistence type="inferred from homology"/>
<dbReference type="Gene3D" id="3.40.50.300">
    <property type="entry name" value="P-loop containing nucleotide triphosphate hydrolases"/>
    <property type="match status" value="1"/>
</dbReference>
<dbReference type="InterPro" id="IPR027417">
    <property type="entry name" value="P-loop_NTPase"/>
</dbReference>
<protein>
    <submittedName>
        <fullName evidence="6">ATP-binding cassette domain-containing protein</fullName>
    </submittedName>
</protein>
<dbReference type="GO" id="GO:0005524">
    <property type="term" value="F:ATP binding"/>
    <property type="evidence" value="ECO:0007669"/>
    <property type="project" value="UniProtKB-KW"/>
</dbReference>
<dbReference type="PANTHER" id="PTHR43776">
    <property type="entry name" value="TRANSPORT ATP-BINDING PROTEIN"/>
    <property type="match status" value="1"/>
</dbReference>
<dbReference type="SUPFAM" id="SSF52540">
    <property type="entry name" value="P-loop containing nucleoside triphosphate hydrolases"/>
    <property type="match status" value="1"/>
</dbReference>
<dbReference type="GO" id="GO:0015833">
    <property type="term" value="P:peptide transport"/>
    <property type="evidence" value="ECO:0007669"/>
    <property type="project" value="InterPro"/>
</dbReference>
<evidence type="ECO:0000256" key="1">
    <source>
        <dbReference type="ARBA" id="ARBA00005417"/>
    </source>
</evidence>
<comment type="caution">
    <text evidence="6">The sequence shown here is derived from an EMBL/GenBank/DDBJ whole genome shotgun (WGS) entry which is preliminary data.</text>
</comment>
<keyword evidence="3" id="KW-0547">Nucleotide-binding</keyword>
<dbReference type="Pfam" id="PF00005">
    <property type="entry name" value="ABC_tran"/>
    <property type="match status" value="1"/>
</dbReference>
<dbReference type="Pfam" id="PF08352">
    <property type="entry name" value="oligo_HPY"/>
    <property type="match status" value="1"/>
</dbReference>
<evidence type="ECO:0000256" key="3">
    <source>
        <dbReference type="ARBA" id="ARBA00022741"/>
    </source>
</evidence>
<dbReference type="InterPro" id="IPR050319">
    <property type="entry name" value="ABC_transp_ATP-bind"/>
</dbReference>
<gene>
    <name evidence="6" type="ORF">IAD31_04820</name>
</gene>
<accession>A0A9D0YRV8</accession>
<dbReference type="SMART" id="SM00382">
    <property type="entry name" value="AAA"/>
    <property type="match status" value="1"/>
</dbReference>
<dbReference type="AlphaFoldDB" id="A0A9D0YRV8"/>
<dbReference type="CDD" id="cd03257">
    <property type="entry name" value="ABC_NikE_OppD_transporters"/>
    <property type="match status" value="1"/>
</dbReference>
<reference evidence="6" key="2">
    <citation type="journal article" date="2021" name="PeerJ">
        <title>Extensive microbial diversity within the chicken gut microbiome revealed by metagenomics and culture.</title>
        <authorList>
            <person name="Gilroy R."/>
            <person name="Ravi A."/>
            <person name="Getino M."/>
            <person name="Pursley I."/>
            <person name="Horton D.L."/>
            <person name="Alikhan N.F."/>
            <person name="Baker D."/>
            <person name="Gharbi K."/>
            <person name="Hall N."/>
            <person name="Watson M."/>
            <person name="Adriaenssens E.M."/>
            <person name="Foster-Nyarko E."/>
            <person name="Jarju S."/>
            <person name="Secka A."/>
            <person name="Antonio M."/>
            <person name="Oren A."/>
            <person name="Chaudhuri R.R."/>
            <person name="La Ragione R."/>
            <person name="Hildebrand F."/>
            <person name="Pallen M.J."/>
        </authorList>
    </citation>
    <scope>NUCLEOTIDE SEQUENCE</scope>
    <source>
        <strain evidence="6">ChiGjej2B2-12916</strain>
    </source>
</reference>
<dbReference type="InterPro" id="IPR013563">
    <property type="entry name" value="Oligopep_ABC_C"/>
</dbReference>
<dbReference type="PROSITE" id="PS00211">
    <property type="entry name" value="ABC_TRANSPORTER_1"/>
    <property type="match status" value="1"/>
</dbReference>
<dbReference type="InterPro" id="IPR017871">
    <property type="entry name" value="ABC_transporter-like_CS"/>
</dbReference>
<name>A0A9D0YRV8_9FIRM</name>
<dbReference type="InterPro" id="IPR003439">
    <property type="entry name" value="ABC_transporter-like_ATP-bd"/>
</dbReference>
<dbReference type="GO" id="GO:0055085">
    <property type="term" value="P:transmembrane transport"/>
    <property type="evidence" value="ECO:0007669"/>
    <property type="project" value="UniProtKB-ARBA"/>
</dbReference>
<evidence type="ECO:0000256" key="4">
    <source>
        <dbReference type="ARBA" id="ARBA00022840"/>
    </source>
</evidence>
<feature type="domain" description="ABC transporter" evidence="5">
    <location>
        <begin position="35"/>
        <end position="275"/>
    </location>
</feature>
<evidence type="ECO:0000256" key="2">
    <source>
        <dbReference type="ARBA" id="ARBA00022448"/>
    </source>
</evidence>
<comment type="similarity">
    <text evidence="1">Belongs to the ABC transporter superfamily.</text>
</comment>
<dbReference type="Proteomes" id="UP000886879">
    <property type="component" value="Unassembled WGS sequence"/>
</dbReference>
<organism evidence="6 7">
    <name type="scientific">Candidatus Enterenecus faecium</name>
    <dbReference type="NCBI Taxonomy" id="2840780"/>
    <lineage>
        <taxon>Bacteria</taxon>
        <taxon>Bacillati</taxon>
        <taxon>Bacillota</taxon>
        <taxon>Clostridia</taxon>
        <taxon>Eubacteriales</taxon>
        <taxon>Candidatus Enterenecus</taxon>
    </lineage>
</organism>
<dbReference type="FunFam" id="3.40.50.300:FF:000016">
    <property type="entry name" value="Oligopeptide ABC transporter ATP-binding component"/>
    <property type="match status" value="1"/>
</dbReference>
<evidence type="ECO:0000313" key="6">
    <source>
        <dbReference type="EMBL" id="HIQ60899.1"/>
    </source>
</evidence>
<keyword evidence="2" id="KW-0813">Transport</keyword>
<dbReference type="NCBIfam" id="TIGR01727">
    <property type="entry name" value="oligo_HPY"/>
    <property type="match status" value="1"/>
</dbReference>
<reference evidence="6" key="1">
    <citation type="submission" date="2020-10" db="EMBL/GenBank/DDBJ databases">
        <authorList>
            <person name="Gilroy R."/>
        </authorList>
    </citation>
    <scope>NUCLEOTIDE SEQUENCE</scope>
    <source>
        <strain evidence="6">ChiGjej2B2-12916</strain>
    </source>
</reference>
<keyword evidence="4 6" id="KW-0067">ATP-binding</keyword>
<dbReference type="InterPro" id="IPR003593">
    <property type="entry name" value="AAA+_ATPase"/>
</dbReference>
<dbReference type="GO" id="GO:0016887">
    <property type="term" value="F:ATP hydrolysis activity"/>
    <property type="evidence" value="ECO:0007669"/>
    <property type="project" value="InterPro"/>
</dbReference>
<dbReference type="PANTHER" id="PTHR43776:SF8">
    <property type="entry name" value="ABC TRANSPORTER, ATP-BINDING PROTEIN"/>
    <property type="match status" value="1"/>
</dbReference>